<accession>A0A1I7W6P6</accession>
<organism evidence="1 2">
    <name type="scientific">Heterorhabditis bacteriophora</name>
    <name type="common">Entomopathogenic nematode worm</name>
    <dbReference type="NCBI Taxonomy" id="37862"/>
    <lineage>
        <taxon>Eukaryota</taxon>
        <taxon>Metazoa</taxon>
        <taxon>Ecdysozoa</taxon>
        <taxon>Nematoda</taxon>
        <taxon>Chromadorea</taxon>
        <taxon>Rhabditida</taxon>
        <taxon>Rhabditina</taxon>
        <taxon>Rhabditomorpha</taxon>
        <taxon>Strongyloidea</taxon>
        <taxon>Heterorhabditidae</taxon>
        <taxon>Heterorhabditis</taxon>
    </lineage>
</organism>
<sequence length="87" mass="10122">MNCILHYKIDYVKMKNVLSRFFEILPVSPMAGQLHMFQPIVSLVWNGGERGNVEQLRTVVKHTASTHIIFLPLLFIKSIIHISYRIE</sequence>
<keyword evidence="1" id="KW-1185">Reference proteome</keyword>
<reference evidence="2" key="1">
    <citation type="submission" date="2016-11" db="UniProtKB">
        <authorList>
            <consortium name="WormBaseParasite"/>
        </authorList>
    </citation>
    <scope>IDENTIFICATION</scope>
</reference>
<protein>
    <submittedName>
        <fullName evidence="2">Ovule protein</fullName>
    </submittedName>
</protein>
<evidence type="ECO:0000313" key="2">
    <source>
        <dbReference type="WBParaSite" id="Hba_00312"/>
    </source>
</evidence>
<evidence type="ECO:0000313" key="1">
    <source>
        <dbReference type="Proteomes" id="UP000095283"/>
    </source>
</evidence>
<dbReference type="Proteomes" id="UP000095283">
    <property type="component" value="Unplaced"/>
</dbReference>
<dbReference type="AlphaFoldDB" id="A0A1I7W6P6"/>
<proteinExistence type="predicted"/>
<dbReference type="WBParaSite" id="Hba_00312">
    <property type="protein sequence ID" value="Hba_00312"/>
    <property type="gene ID" value="Hba_00312"/>
</dbReference>
<name>A0A1I7W6P6_HETBA</name>